<feature type="transmembrane region" description="Helical" evidence="7">
    <location>
        <begin position="184"/>
        <end position="201"/>
    </location>
</feature>
<accession>A0ABS1J1S8</accession>
<dbReference type="Gene3D" id="1.20.1560.10">
    <property type="entry name" value="ABC transporter type 1, transmembrane domain"/>
    <property type="match status" value="1"/>
</dbReference>
<evidence type="ECO:0000313" key="10">
    <source>
        <dbReference type="EMBL" id="MBK5897970.1"/>
    </source>
</evidence>
<dbReference type="CDD" id="cd18542">
    <property type="entry name" value="ABC_6TM_YknU_like"/>
    <property type="match status" value="1"/>
</dbReference>
<dbReference type="SUPFAM" id="SSF90123">
    <property type="entry name" value="ABC transporter transmembrane region"/>
    <property type="match status" value="1"/>
</dbReference>
<keyword evidence="11" id="KW-1185">Reference proteome</keyword>
<keyword evidence="2 7" id="KW-0812">Transmembrane</keyword>
<dbReference type="InterPro" id="IPR003593">
    <property type="entry name" value="AAA+_ATPase"/>
</dbReference>
<evidence type="ECO:0000256" key="2">
    <source>
        <dbReference type="ARBA" id="ARBA00022692"/>
    </source>
</evidence>
<dbReference type="InterPro" id="IPR036640">
    <property type="entry name" value="ABC1_TM_sf"/>
</dbReference>
<comment type="subcellular location">
    <subcellularLocation>
        <location evidence="1">Cell membrane</location>
        <topology evidence="1">Multi-pass membrane protein</topology>
    </subcellularLocation>
</comment>
<dbReference type="Pfam" id="PF00664">
    <property type="entry name" value="ABC_membrane"/>
    <property type="match status" value="1"/>
</dbReference>
<comment type="caution">
    <text evidence="10">The sequence shown here is derived from an EMBL/GenBank/DDBJ whole genome shotgun (WGS) entry which is preliminary data.</text>
</comment>
<organism evidence="10 11">
    <name type="scientific">Catonella massiliensis</name>
    <dbReference type="NCBI Taxonomy" id="2799636"/>
    <lineage>
        <taxon>Bacteria</taxon>
        <taxon>Bacillati</taxon>
        <taxon>Bacillota</taxon>
        <taxon>Clostridia</taxon>
        <taxon>Lachnospirales</taxon>
        <taxon>Lachnospiraceae</taxon>
        <taxon>Catonella</taxon>
    </lineage>
</organism>
<keyword evidence="4 10" id="KW-0067">ATP-binding</keyword>
<dbReference type="RefSeq" id="WP_208429423.1">
    <property type="nucleotide sequence ID" value="NZ_JAEPRJ010000001.1"/>
</dbReference>
<dbReference type="PANTHER" id="PTHR43394:SF1">
    <property type="entry name" value="ATP-BINDING CASSETTE SUB-FAMILY B MEMBER 10, MITOCHONDRIAL"/>
    <property type="match status" value="1"/>
</dbReference>
<dbReference type="SMART" id="SM00382">
    <property type="entry name" value="AAA"/>
    <property type="match status" value="1"/>
</dbReference>
<feature type="domain" description="ABC transporter" evidence="8">
    <location>
        <begin position="359"/>
        <end position="595"/>
    </location>
</feature>
<feature type="transmembrane region" description="Helical" evidence="7">
    <location>
        <begin position="81"/>
        <end position="102"/>
    </location>
</feature>
<dbReference type="PROSITE" id="PS50929">
    <property type="entry name" value="ABC_TM1F"/>
    <property type="match status" value="1"/>
</dbReference>
<gene>
    <name evidence="10" type="ORF">JJN12_09300</name>
</gene>
<reference evidence="10 11" key="1">
    <citation type="submission" date="2021-01" db="EMBL/GenBank/DDBJ databases">
        <title>Isolation and description of Catonella massiliensis sp. nov., a novel Catonella species, isolated from a stable periodontitis subject.</title>
        <authorList>
            <person name="Antezack A."/>
            <person name="Boxberger M."/>
            <person name="La Scola B."/>
            <person name="Monnet-Corti V."/>
        </authorList>
    </citation>
    <scope>NUCLEOTIDE SEQUENCE [LARGE SCALE GENOMIC DNA]</scope>
    <source>
        <strain evidence="10 11">Marseille-Q4567</strain>
    </source>
</reference>
<dbReference type="Proteomes" id="UP000604730">
    <property type="component" value="Unassembled WGS sequence"/>
</dbReference>
<dbReference type="EMBL" id="JAEPRJ010000001">
    <property type="protein sequence ID" value="MBK5897970.1"/>
    <property type="molecule type" value="Genomic_DNA"/>
</dbReference>
<evidence type="ECO:0000256" key="6">
    <source>
        <dbReference type="ARBA" id="ARBA00023136"/>
    </source>
</evidence>
<evidence type="ECO:0000259" key="8">
    <source>
        <dbReference type="PROSITE" id="PS50893"/>
    </source>
</evidence>
<proteinExistence type="predicted"/>
<name>A0ABS1J1S8_9FIRM</name>
<dbReference type="InterPro" id="IPR011527">
    <property type="entry name" value="ABC1_TM_dom"/>
</dbReference>
<dbReference type="SUPFAM" id="SSF52540">
    <property type="entry name" value="P-loop containing nucleoside triphosphate hydrolases"/>
    <property type="match status" value="1"/>
</dbReference>
<feature type="transmembrane region" description="Helical" evidence="7">
    <location>
        <begin position="301"/>
        <end position="319"/>
    </location>
</feature>
<dbReference type="GO" id="GO:0005524">
    <property type="term" value="F:ATP binding"/>
    <property type="evidence" value="ECO:0007669"/>
    <property type="project" value="UniProtKB-KW"/>
</dbReference>
<keyword evidence="3" id="KW-0547">Nucleotide-binding</keyword>
<dbReference type="PANTHER" id="PTHR43394">
    <property type="entry name" value="ATP-DEPENDENT PERMEASE MDL1, MITOCHONDRIAL"/>
    <property type="match status" value="1"/>
</dbReference>
<sequence length="604" mass="67779">MKDRKFKTNRELVWHFLRGSKAYFIIAIVCISLMNLLALIVPRVISYTVDTLITGKESDLPAFIVDAIESIGGSAYIREHLYLIAVFLMVIGALSALCNYLYRYYNNKGAETLVETMRNEIFAHIARLPFSWHTKNQTGDIIQRCTSDVDAVKNFVSGQLTEVFRVVLMVAFSLYFMFTINVKLALIAVILIPINIAYSAYGHKRMGKIFEEADVEEGKLSAVVQENLTGVRVVRAFGRELFEKERFEKQNHDYWKMWIRLDWVLAWFWSIGTLLLNLQTMIVVVLGAVYAVRGEMLAGEYIAFFSYNIMLAWPIRLLGRLISGLSRSEIATDRIRYIMDSEPEKDEGKKLKPDMTGDIVFNNVSFAYDESKEIVKDVSFRIKGGTTVGILGGTGSGKSTLMHLLNRLYELPKENGSITISGVDIKDIEVGYLRENVGMVLQEPYLFSRTLAENIALGGGNAEIEDIKEAAGTASLLETIESFKEGFETTVGERGVTLSGGQKQRTAIARMLIGKSPIMVFDDSLSAVDAETDAKIRKGLMEKGKNSTVIIISHRITTLMAADNILVLDKGRLVESGTHDELIKNTGIYRKIYDIQSVALNYEE</sequence>
<keyword evidence="6 7" id="KW-0472">Membrane</keyword>
<dbReference type="InterPro" id="IPR003439">
    <property type="entry name" value="ABC_transporter-like_ATP-bd"/>
</dbReference>
<evidence type="ECO:0000256" key="1">
    <source>
        <dbReference type="ARBA" id="ARBA00004651"/>
    </source>
</evidence>
<dbReference type="InterPro" id="IPR039421">
    <property type="entry name" value="Type_1_exporter"/>
</dbReference>
<feature type="transmembrane region" description="Helical" evidence="7">
    <location>
        <begin position="21"/>
        <end position="41"/>
    </location>
</feature>
<evidence type="ECO:0000256" key="3">
    <source>
        <dbReference type="ARBA" id="ARBA00022741"/>
    </source>
</evidence>
<feature type="domain" description="ABC transmembrane type-1" evidence="9">
    <location>
        <begin position="25"/>
        <end position="327"/>
    </location>
</feature>
<dbReference type="Pfam" id="PF00005">
    <property type="entry name" value="ABC_tran"/>
    <property type="match status" value="1"/>
</dbReference>
<evidence type="ECO:0000259" key="9">
    <source>
        <dbReference type="PROSITE" id="PS50929"/>
    </source>
</evidence>
<keyword evidence="5 7" id="KW-1133">Transmembrane helix</keyword>
<evidence type="ECO:0000313" key="11">
    <source>
        <dbReference type="Proteomes" id="UP000604730"/>
    </source>
</evidence>
<dbReference type="InterPro" id="IPR027417">
    <property type="entry name" value="P-loop_NTPase"/>
</dbReference>
<feature type="transmembrane region" description="Helical" evidence="7">
    <location>
        <begin position="264"/>
        <end position="289"/>
    </location>
</feature>
<dbReference type="Gene3D" id="3.40.50.300">
    <property type="entry name" value="P-loop containing nucleotide triphosphate hydrolases"/>
    <property type="match status" value="1"/>
</dbReference>
<evidence type="ECO:0000256" key="4">
    <source>
        <dbReference type="ARBA" id="ARBA00022840"/>
    </source>
</evidence>
<dbReference type="PROSITE" id="PS50893">
    <property type="entry name" value="ABC_TRANSPORTER_2"/>
    <property type="match status" value="1"/>
</dbReference>
<evidence type="ECO:0000256" key="7">
    <source>
        <dbReference type="SAM" id="Phobius"/>
    </source>
</evidence>
<protein>
    <submittedName>
        <fullName evidence="10">ABC transporter ATP-binding protein</fullName>
    </submittedName>
</protein>
<evidence type="ECO:0000256" key="5">
    <source>
        <dbReference type="ARBA" id="ARBA00022989"/>
    </source>
</evidence>